<dbReference type="Gene3D" id="1.10.3720.10">
    <property type="entry name" value="MetI-like"/>
    <property type="match status" value="1"/>
</dbReference>
<evidence type="ECO:0000313" key="9">
    <source>
        <dbReference type="EMBL" id="MBR7552531.1"/>
    </source>
</evidence>
<proteinExistence type="inferred from homology"/>
<keyword evidence="6 7" id="KW-0472">Membrane</keyword>
<dbReference type="InterPro" id="IPR045621">
    <property type="entry name" value="BPD_transp_1_N"/>
</dbReference>
<protein>
    <submittedName>
        <fullName evidence="9">ABC transporter permease</fullName>
    </submittedName>
</protein>
<keyword evidence="3" id="KW-1003">Cell membrane</keyword>
<keyword evidence="4 7" id="KW-0812">Transmembrane</keyword>
<evidence type="ECO:0000256" key="7">
    <source>
        <dbReference type="RuleBase" id="RU363032"/>
    </source>
</evidence>
<gene>
    <name evidence="9" type="ORF">KC820_00050</name>
</gene>
<evidence type="ECO:0000256" key="2">
    <source>
        <dbReference type="ARBA" id="ARBA00022448"/>
    </source>
</evidence>
<evidence type="ECO:0000256" key="3">
    <source>
        <dbReference type="ARBA" id="ARBA00022475"/>
    </source>
</evidence>
<comment type="caution">
    <text evidence="9">The sequence shown here is derived from an EMBL/GenBank/DDBJ whole genome shotgun (WGS) entry which is preliminary data.</text>
</comment>
<organism evidence="9 10">
    <name type="scientific">Allobacillus saliphilus</name>
    <dbReference type="NCBI Taxonomy" id="2912308"/>
    <lineage>
        <taxon>Bacteria</taxon>
        <taxon>Bacillati</taxon>
        <taxon>Bacillota</taxon>
        <taxon>Bacilli</taxon>
        <taxon>Bacillales</taxon>
        <taxon>Bacillaceae</taxon>
        <taxon>Allobacillus</taxon>
    </lineage>
</organism>
<dbReference type="InterPro" id="IPR000515">
    <property type="entry name" value="MetI-like"/>
</dbReference>
<dbReference type="InterPro" id="IPR035906">
    <property type="entry name" value="MetI-like_sf"/>
</dbReference>
<evidence type="ECO:0000256" key="6">
    <source>
        <dbReference type="ARBA" id="ARBA00023136"/>
    </source>
</evidence>
<keyword evidence="2 7" id="KW-0813">Transport</keyword>
<feature type="transmembrane region" description="Helical" evidence="7">
    <location>
        <begin position="177"/>
        <end position="197"/>
    </location>
</feature>
<dbReference type="CDD" id="cd06261">
    <property type="entry name" value="TM_PBP2"/>
    <property type="match status" value="1"/>
</dbReference>
<sequence length="318" mass="34601">MIGYITKRILSLVPVMFVVAIVVFFIVHLSPGEPASVILGPNASQSEVEALRAELGHDDPVPVQFFNWLGDAVTGDLGESIYANAPVTEVFGQYFIPTLSLTIFAQILAVVFAIPVGIIAAIRKGTAVDQSLMGFSLLGISIPSFLLGLFLILLFSVNLEWFPVAGFVPLSEGIWPHIRSLILPAIALSLAQAALLVRMTRSSMLDILDNEYIKAARSKGLKERVVIYKHALRNAFVTILEVIGQTFSTLIAGAVVIEFVFNIPGIGQLIVNSVERRDFPVIQGTILLIALLYVFINLAIDLLYGVVDPRVRFGKKGD</sequence>
<comment type="similarity">
    <text evidence="7">Belongs to the binding-protein-dependent transport system permease family.</text>
</comment>
<feature type="transmembrane region" description="Helical" evidence="7">
    <location>
        <begin position="281"/>
        <end position="307"/>
    </location>
</feature>
<dbReference type="RefSeq" id="WP_212366959.1">
    <property type="nucleotide sequence ID" value="NZ_JAGSIE010000001.1"/>
</dbReference>
<evidence type="ECO:0000256" key="1">
    <source>
        <dbReference type="ARBA" id="ARBA00004651"/>
    </source>
</evidence>
<dbReference type="Pfam" id="PF00528">
    <property type="entry name" value="BPD_transp_1"/>
    <property type="match status" value="1"/>
</dbReference>
<dbReference type="AlphaFoldDB" id="A0A941CSW8"/>
<evidence type="ECO:0000256" key="5">
    <source>
        <dbReference type="ARBA" id="ARBA00022989"/>
    </source>
</evidence>
<dbReference type="SUPFAM" id="SSF161098">
    <property type="entry name" value="MetI-like"/>
    <property type="match status" value="1"/>
</dbReference>
<dbReference type="PROSITE" id="PS50928">
    <property type="entry name" value="ABC_TM1"/>
    <property type="match status" value="1"/>
</dbReference>
<keyword evidence="10" id="KW-1185">Reference proteome</keyword>
<dbReference type="Proteomes" id="UP000675431">
    <property type="component" value="Unassembled WGS sequence"/>
</dbReference>
<name>A0A941CSW8_9BACI</name>
<evidence type="ECO:0000313" key="10">
    <source>
        <dbReference type="Proteomes" id="UP000675431"/>
    </source>
</evidence>
<feature type="transmembrane region" description="Helical" evidence="7">
    <location>
        <begin position="94"/>
        <end position="122"/>
    </location>
</feature>
<dbReference type="Pfam" id="PF19300">
    <property type="entry name" value="BPD_transp_1_N"/>
    <property type="match status" value="1"/>
</dbReference>
<feature type="transmembrane region" description="Helical" evidence="7">
    <location>
        <begin position="236"/>
        <end position="261"/>
    </location>
</feature>
<feature type="domain" description="ABC transmembrane type-1" evidence="8">
    <location>
        <begin position="95"/>
        <end position="304"/>
    </location>
</feature>
<dbReference type="GO" id="GO:0071916">
    <property type="term" value="F:dipeptide transmembrane transporter activity"/>
    <property type="evidence" value="ECO:0007669"/>
    <property type="project" value="TreeGrafter"/>
</dbReference>
<reference evidence="9 10" key="1">
    <citation type="submission" date="2021-04" db="EMBL/GenBank/DDBJ databases">
        <title>Allobacillus sp. nov. SKP8-2 isolated from shrimp paste.</title>
        <authorList>
            <person name="Tanasupawat S."/>
            <person name="Yiamsombat S."/>
            <person name="Kanchanasin P."/>
            <person name="Kuncharoen N."/>
        </authorList>
    </citation>
    <scope>NUCLEOTIDE SEQUENCE [LARGE SCALE GENOMIC DNA]</scope>
    <source>
        <strain evidence="9 10">SKP8-2</strain>
    </source>
</reference>
<evidence type="ECO:0000259" key="8">
    <source>
        <dbReference type="PROSITE" id="PS50928"/>
    </source>
</evidence>
<feature type="transmembrane region" description="Helical" evidence="7">
    <location>
        <begin position="9"/>
        <end position="29"/>
    </location>
</feature>
<dbReference type="PANTHER" id="PTHR43163:SF6">
    <property type="entry name" value="DIPEPTIDE TRANSPORT SYSTEM PERMEASE PROTEIN DPPB-RELATED"/>
    <property type="match status" value="1"/>
</dbReference>
<accession>A0A941CSW8</accession>
<evidence type="ECO:0000256" key="4">
    <source>
        <dbReference type="ARBA" id="ARBA00022692"/>
    </source>
</evidence>
<feature type="transmembrane region" description="Helical" evidence="7">
    <location>
        <begin position="134"/>
        <end position="157"/>
    </location>
</feature>
<dbReference type="PANTHER" id="PTHR43163">
    <property type="entry name" value="DIPEPTIDE TRANSPORT SYSTEM PERMEASE PROTEIN DPPB-RELATED"/>
    <property type="match status" value="1"/>
</dbReference>
<comment type="subcellular location">
    <subcellularLocation>
        <location evidence="1 7">Cell membrane</location>
        <topology evidence="1 7">Multi-pass membrane protein</topology>
    </subcellularLocation>
</comment>
<dbReference type="EMBL" id="JAGSIE010000001">
    <property type="protein sequence ID" value="MBR7552531.1"/>
    <property type="molecule type" value="Genomic_DNA"/>
</dbReference>
<keyword evidence="5 7" id="KW-1133">Transmembrane helix</keyword>
<dbReference type="GO" id="GO:0005886">
    <property type="term" value="C:plasma membrane"/>
    <property type="evidence" value="ECO:0007669"/>
    <property type="project" value="UniProtKB-SubCell"/>
</dbReference>